<dbReference type="GO" id="GO:0001937">
    <property type="term" value="P:negative regulation of endothelial cell proliferation"/>
    <property type="evidence" value="ECO:0007669"/>
    <property type="project" value="TreeGrafter"/>
</dbReference>
<keyword evidence="8" id="KW-0812">Transmembrane</keyword>
<feature type="region of interest" description="Disordered" evidence="7">
    <location>
        <begin position="1"/>
        <end position="35"/>
    </location>
</feature>
<keyword evidence="8" id="KW-1133">Transmembrane helix</keyword>
<accession>A0AAN8CHV8</accession>
<name>A0AAN8CHV8_9TELE</name>
<evidence type="ECO:0000256" key="7">
    <source>
        <dbReference type="SAM" id="MobiDB-lite"/>
    </source>
</evidence>
<dbReference type="GO" id="GO:0031410">
    <property type="term" value="C:cytoplasmic vesicle"/>
    <property type="evidence" value="ECO:0007669"/>
    <property type="project" value="TreeGrafter"/>
</dbReference>
<dbReference type="AlphaFoldDB" id="A0AAN8CHV8"/>
<organism evidence="9 10">
    <name type="scientific">Champsocephalus esox</name>
    <name type="common">pike icefish</name>
    <dbReference type="NCBI Taxonomy" id="159716"/>
    <lineage>
        <taxon>Eukaryota</taxon>
        <taxon>Metazoa</taxon>
        <taxon>Chordata</taxon>
        <taxon>Craniata</taxon>
        <taxon>Vertebrata</taxon>
        <taxon>Euteleostomi</taxon>
        <taxon>Actinopterygii</taxon>
        <taxon>Neopterygii</taxon>
        <taxon>Teleostei</taxon>
        <taxon>Neoteleostei</taxon>
        <taxon>Acanthomorphata</taxon>
        <taxon>Eupercaria</taxon>
        <taxon>Perciformes</taxon>
        <taxon>Notothenioidei</taxon>
        <taxon>Channichthyidae</taxon>
        <taxon>Champsocephalus</taxon>
    </lineage>
</organism>
<keyword evidence="5 6" id="KW-0472">Membrane</keyword>
<sequence length="181" mass="20683">MTGGLKDGEKEEECLHSPFIRKQGNIYKPNNKDMDNDSMNEKTLDDIHTKEIDLVNRDPKRINDDVVKIDFEDIIAEPPGVYSFDGVWKASFTTFTVTKYWVYRLLTALVGIPLALIWGIFFAILSFLHIWAVVPCVKSYLIEIHCVSRVYSICIHTFCDPLFEAMGKCLSSIRISATKEV</sequence>
<comment type="caution">
    <text evidence="9">The sequence shown here is derived from an EMBL/GenBank/DDBJ whole genome shotgun (WGS) entry which is preliminary data.</text>
</comment>
<dbReference type="GO" id="GO:0005901">
    <property type="term" value="C:caveola"/>
    <property type="evidence" value="ECO:0007669"/>
    <property type="project" value="UniProtKB-SubCell"/>
</dbReference>
<dbReference type="GO" id="GO:0044325">
    <property type="term" value="F:transmembrane transporter binding"/>
    <property type="evidence" value="ECO:0007669"/>
    <property type="project" value="TreeGrafter"/>
</dbReference>
<keyword evidence="4 6" id="KW-0333">Golgi apparatus</keyword>
<keyword evidence="3 6" id="KW-1003">Cell membrane</keyword>
<dbReference type="InterPro" id="IPR001612">
    <property type="entry name" value="Caveolin"/>
</dbReference>
<evidence type="ECO:0000256" key="1">
    <source>
        <dbReference type="ARBA" id="ARBA00004202"/>
    </source>
</evidence>
<reference evidence="9 10" key="1">
    <citation type="journal article" date="2023" name="Mol. Biol. Evol.">
        <title>Genomics of Secondarily Temperate Adaptation in the Only Non-Antarctic Icefish.</title>
        <authorList>
            <person name="Rivera-Colon A.G."/>
            <person name="Rayamajhi N."/>
            <person name="Minhas B.F."/>
            <person name="Madrigal G."/>
            <person name="Bilyk K.T."/>
            <person name="Yoon V."/>
            <person name="Hune M."/>
            <person name="Gregory S."/>
            <person name="Cheng C.H.C."/>
            <person name="Catchen J.M."/>
        </authorList>
    </citation>
    <scope>NUCLEOTIDE SEQUENCE [LARGE SCALE GENOMIC DNA]</scope>
    <source>
        <strain evidence="9">JC2023a</strain>
    </source>
</reference>
<evidence type="ECO:0000313" key="10">
    <source>
        <dbReference type="Proteomes" id="UP001335648"/>
    </source>
</evidence>
<dbReference type="GO" id="GO:0070836">
    <property type="term" value="P:caveola assembly"/>
    <property type="evidence" value="ECO:0007669"/>
    <property type="project" value="InterPro"/>
</dbReference>
<gene>
    <name evidence="9" type="ORF">CesoFtcFv8_007053</name>
</gene>
<keyword evidence="10" id="KW-1185">Reference proteome</keyword>
<dbReference type="GO" id="GO:0051480">
    <property type="term" value="P:regulation of cytosolic calcium ion concentration"/>
    <property type="evidence" value="ECO:0007669"/>
    <property type="project" value="TreeGrafter"/>
</dbReference>
<dbReference type="GO" id="GO:0060090">
    <property type="term" value="F:molecular adaptor activity"/>
    <property type="evidence" value="ECO:0007669"/>
    <property type="project" value="TreeGrafter"/>
</dbReference>
<comment type="function">
    <text evidence="6">May act as a scaffolding protein within caveolar membranes. Interacts directly with G-protein alpha subunits and can functionally regulate their activity.</text>
</comment>
<evidence type="ECO:0000256" key="2">
    <source>
        <dbReference type="ARBA" id="ARBA00010988"/>
    </source>
</evidence>
<dbReference type="GO" id="GO:0042383">
    <property type="term" value="C:sarcolemma"/>
    <property type="evidence" value="ECO:0007669"/>
    <property type="project" value="TreeGrafter"/>
</dbReference>
<dbReference type="GO" id="GO:0048471">
    <property type="term" value="C:perinuclear region of cytoplasm"/>
    <property type="evidence" value="ECO:0007669"/>
    <property type="project" value="TreeGrafter"/>
</dbReference>
<dbReference type="EMBL" id="JAULUE010002051">
    <property type="protein sequence ID" value="KAK5901723.1"/>
    <property type="molecule type" value="Genomic_DNA"/>
</dbReference>
<evidence type="ECO:0000256" key="3">
    <source>
        <dbReference type="ARBA" id="ARBA00022475"/>
    </source>
</evidence>
<evidence type="ECO:0000256" key="5">
    <source>
        <dbReference type="ARBA" id="ARBA00023136"/>
    </source>
</evidence>
<evidence type="ECO:0000256" key="6">
    <source>
        <dbReference type="RuleBase" id="RU000680"/>
    </source>
</evidence>
<feature type="transmembrane region" description="Helical" evidence="8">
    <location>
        <begin position="105"/>
        <end position="132"/>
    </location>
</feature>
<evidence type="ECO:0000256" key="4">
    <source>
        <dbReference type="ARBA" id="ARBA00023034"/>
    </source>
</evidence>
<comment type="subcellular location">
    <subcellularLocation>
        <location evidence="1 6">Cell membrane</location>
        <topology evidence="1 6">Peripheral membrane protein</topology>
    </subcellularLocation>
    <subcellularLocation>
        <location evidence="6">Golgi apparatus membrane</location>
        <topology evidence="6">Peripheral membrane protein</topology>
    </subcellularLocation>
    <subcellularLocation>
        <location evidence="6">Membrane</location>
        <location evidence="6">Caveola</location>
        <topology evidence="6">Peripheral membrane protein</topology>
    </subcellularLocation>
</comment>
<evidence type="ECO:0000256" key="8">
    <source>
        <dbReference type="SAM" id="Phobius"/>
    </source>
</evidence>
<dbReference type="GO" id="GO:0019901">
    <property type="term" value="F:protein kinase binding"/>
    <property type="evidence" value="ECO:0007669"/>
    <property type="project" value="TreeGrafter"/>
</dbReference>
<evidence type="ECO:0000313" key="9">
    <source>
        <dbReference type="EMBL" id="KAK5901723.1"/>
    </source>
</evidence>
<dbReference type="Proteomes" id="UP001335648">
    <property type="component" value="Unassembled WGS sequence"/>
</dbReference>
<dbReference type="PANTHER" id="PTHR10844:SF18">
    <property type="entry name" value="CAVEOLIN-1"/>
    <property type="match status" value="1"/>
</dbReference>
<dbReference type="GO" id="GO:0005925">
    <property type="term" value="C:focal adhesion"/>
    <property type="evidence" value="ECO:0007669"/>
    <property type="project" value="TreeGrafter"/>
</dbReference>
<protein>
    <recommendedName>
        <fullName evidence="6">Caveolin</fullName>
    </recommendedName>
</protein>
<dbReference type="GO" id="GO:0030154">
    <property type="term" value="P:cell differentiation"/>
    <property type="evidence" value="ECO:0007669"/>
    <property type="project" value="TreeGrafter"/>
</dbReference>
<proteinExistence type="inferred from homology"/>
<comment type="similarity">
    <text evidence="2 6">Belongs to the caveolin family.</text>
</comment>
<dbReference type="GO" id="GO:0000139">
    <property type="term" value="C:Golgi membrane"/>
    <property type="evidence" value="ECO:0007669"/>
    <property type="project" value="UniProtKB-SubCell"/>
</dbReference>
<feature type="compositionally biased region" description="Basic and acidic residues" evidence="7">
    <location>
        <begin position="1"/>
        <end position="15"/>
    </location>
</feature>
<dbReference type="Pfam" id="PF01146">
    <property type="entry name" value="Caveolin"/>
    <property type="match status" value="1"/>
</dbReference>
<dbReference type="PANTHER" id="PTHR10844">
    <property type="entry name" value="CAVEOLIN"/>
    <property type="match status" value="1"/>
</dbReference>